<keyword evidence="5 7" id="KW-1133">Transmembrane helix</keyword>
<evidence type="ECO:0000313" key="9">
    <source>
        <dbReference type="Proteomes" id="UP000516160"/>
    </source>
</evidence>
<dbReference type="AlphaFoldDB" id="A0A7G9WC25"/>
<reference evidence="8 9" key="1">
    <citation type="submission" date="2020-07" db="EMBL/GenBank/DDBJ databases">
        <title>Alkalicella. sp. LB2 genome.</title>
        <authorList>
            <person name="Postec A."/>
            <person name="Quemeneur M."/>
        </authorList>
    </citation>
    <scope>NUCLEOTIDE SEQUENCE [LARGE SCALE GENOMIC DNA]</scope>
    <source>
        <strain evidence="8 9">LB2</strain>
    </source>
</reference>
<dbReference type="Pfam" id="PF01554">
    <property type="entry name" value="MatE"/>
    <property type="match status" value="2"/>
</dbReference>
<keyword evidence="4 7" id="KW-0812">Transmembrane</keyword>
<feature type="transmembrane region" description="Helical" evidence="7">
    <location>
        <begin position="286"/>
        <end position="305"/>
    </location>
</feature>
<dbReference type="PANTHER" id="PTHR43549:SF2">
    <property type="entry name" value="MULTIDRUG RESISTANCE PROTEIN NORM-RELATED"/>
    <property type="match status" value="1"/>
</dbReference>
<evidence type="ECO:0000256" key="7">
    <source>
        <dbReference type="SAM" id="Phobius"/>
    </source>
</evidence>
<proteinExistence type="predicted"/>
<keyword evidence="3" id="KW-1003">Cell membrane</keyword>
<evidence type="ECO:0000256" key="6">
    <source>
        <dbReference type="ARBA" id="ARBA00023136"/>
    </source>
</evidence>
<feature type="transmembrane region" description="Helical" evidence="7">
    <location>
        <begin position="16"/>
        <end position="34"/>
    </location>
</feature>
<dbReference type="InterPro" id="IPR002528">
    <property type="entry name" value="MATE_fam"/>
</dbReference>
<feature type="transmembrane region" description="Helical" evidence="7">
    <location>
        <begin position="424"/>
        <end position="443"/>
    </location>
</feature>
<comment type="subcellular location">
    <subcellularLocation>
        <location evidence="1">Cell membrane</location>
        <topology evidence="1">Multi-pass membrane protein</topology>
    </subcellularLocation>
</comment>
<dbReference type="GO" id="GO:0015297">
    <property type="term" value="F:antiporter activity"/>
    <property type="evidence" value="ECO:0007669"/>
    <property type="project" value="InterPro"/>
</dbReference>
<evidence type="ECO:0000256" key="4">
    <source>
        <dbReference type="ARBA" id="ARBA00022692"/>
    </source>
</evidence>
<dbReference type="PANTHER" id="PTHR43549">
    <property type="entry name" value="MULTIDRUG RESISTANCE PROTEIN YPNP-RELATED"/>
    <property type="match status" value="1"/>
</dbReference>
<dbReference type="NCBIfam" id="TIGR00797">
    <property type="entry name" value="matE"/>
    <property type="match status" value="1"/>
</dbReference>
<feature type="transmembrane region" description="Helical" evidence="7">
    <location>
        <begin position="392"/>
        <end position="412"/>
    </location>
</feature>
<feature type="transmembrane region" description="Helical" evidence="7">
    <location>
        <begin position="135"/>
        <end position="156"/>
    </location>
</feature>
<feature type="transmembrane region" description="Helical" evidence="7">
    <location>
        <begin position="362"/>
        <end position="380"/>
    </location>
</feature>
<dbReference type="RefSeq" id="WP_246451833.1">
    <property type="nucleotide sequence ID" value="NZ_CP058559.1"/>
</dbReference>
<sequence>MNKNRDLILNGNISKVLFKLSLPIMLGNLIQTLYQLTDAYWVGKLGTEEFAATVFVWPIVFVMMSFGIGMNIAGTAIISQYIGADNTKDAKKVAGQIVAFSFVFSLVLAVVGNVFSPTILRLLGAEGAMFTHANTYLRIVFTGMPTMFVFFAYQCVKQGQGDTLTPMILSGISVFSNMILDPIFILDGYGGLGLGLGVAGAAWATVISRAIIAVYGVYILFFKEKLMPLKLSDLKLNIPVMKSIIKVGLPSSLGQSMEGLGFMFLNAFILAYGDSTITAFGIGNKINSLVLMPAMGIGSALAMVIGQNIGADNMKRVKEAFRSSIMISCSILMFGGLIIFSAAPYVVGIFTEDPVVLEQGVYYLKLISITIPLMGIFQSFIGTFQGAGKTTWVMLITAGRLWAIRLPLIWYFAKFTSYGEKTVWYSMVVSNLITCIVGYAFYLNKGWQKKIIEENNDPDRTERLQAS</sequence>
<evidence type="ECO:0000256" key="2">
    <source>
        <dbReference type="ARBA" id="ARBA00022448"/>
    </source>
</evidence>
<evidence type="ECO:0000256" key="3">
    <source>
        <dbReference type="ARBA" id="ARBA00022475"/>
    </source>
</evidence>
<keyword evidence="6 7" id="KW-0472">Membrane</keyword>
<gene>
    <name evidence="8" type="ORF">HYG86_16395</name>
</gene>
<dbReference type="InterPro" id="IPR048279">
    <property type="entry name" value="MdtK-like"/>
</dbReference>
<evidence type="ECO:0000313" key="8">
    <source>
        <dbReference type="EMBL" id="QNO16237.1"/>
    </source>
</evidence>
<dbReference type="EMBL" id="CP058559">
    <property type="protein sequence ID" value="QNO16237.1"/>
    <property type="molecule type" value="Genomic_DNA"/>
</dbReference>
<dbReference type="GO" id="GO:0042910">
    <property type="term" value="F:xenobiotic transmembrane transporter activity"/>
    <property type="evidence" value="ECO:0007669"/>
    <property type="project" value="InterPro"/>
</dbReference>
<keyword evidence="2" id="KW-0813">Transport</keyword>
<dbReference type="PIRSF" id="PIRSF006603">
    <property type="entry name" value="DinF"/>
    <property type="match status" value="1"/>
</dbReference>
<dbReference type="Proteomes" id="UP000516160">
    <property type="component" value="Chromosome"/>
</dbReference>
<dbReference type="InterPro" id="IPR052031">
    <property type="entry name" value="Membrane_Transporter-Flippase"/>
</dbReference>
<protein>
    <submittedName>
        <fullName evidence="8">MATE family efflux transporter</fullName>
    </submittedName>
</protein>
<feature type="transmembrane region" description="Helical" evidence="7">
    <location>
        <begin position="93"/>
        <end position="115"/>
    </location>
</feature>
<keyword evidence="9" id="KW-1185">Reference proteome</keyword>
<evidence type="ECO:0000256" key="1">
    <source>
        <dbReference type="ARBA" id="ARBA00004651"/>
    </source>
</evidence>
<evidence type="ECO:0000256" key="5">
    <source>
        <dbReference type="ARBA" id="ARBA00022989"/>
    </source>
</evidence>
<name>A0A7G9WC25_ALKCA</name>
<feature type="transmembrane region" description="Helical" evidence="7">
    <location>
        <begin position="54"/>
        <end position="81"/>
    </location>
</feature>
<organism evidence="8 9">
    <name type="scientific">Alkalicella caledoniensis</name>
    <dbReference type="NCBI Taxonomy" id="2731377"/>
    <lineage>
        <taxon>Bacteria</taxon>
        <taxon>Bacillati</taxon>
        <taxon>Bacillota</taxon>
        <taxon>Clostridia</taxon>
        <taxon>Eubacteriales</taxon>
        <taxon>Proteinivoracaceae</taxon>
        <taxon>Alkalicella</taxon>
    </lineage>
</organism>
<feature type="transmembrane region" description="Helical" evidence="7">
    <location>
        <begin position="192"/>
        <end position="221"/>
    </location>
</feature>
<dbReference type="KEGG" id="acae:HYG86_16395"/>
<accession>A0A7G9WC25</accession>
<feature type="transmembrane region" description="Helical" evidence="7">
    <location>
        <begin position="260"/>
        <end position="280"/>
    </location>
</feature>
<feature type="transmembrane region" description="Helical" evidence="7">
    <location>
        <begin position="168"/>
        <end position="186"/>
    </location>
</feature>
<dbReference type="GO" id="GO:0005886">
    <property type="term" value="C:plasma membrane"/>
    <property type="evidence" value="ECO:0007669"/>
    <property type="project" value="UniProtKB-SubCell"/>
</dbReference>
<feature type="transmembrane region" description="Helical" evidence="7">
    <location>
        <begin position="325"/>
        <end position="350"/>
    </location>
</feature>